<gene>
    <name evidence="2" type="ORF">HMPREF0058_0243</name>
</gene>
<feature type="region of interest" description="Disordered" evidence="1">
    <location>
        <begin position="31"/>
        <end position="65"/>
    </location>
</feature>
<protein>
    <submittedName>
        <fullName evidence="2">Uncharacterized protein</fullName>
    </submittedName>
</protein>
<evidence type="ECO:0000313" key="3">
    <source>
        <dbReference type="Proteomes" id="UP000004778"/>
    </source>
</evidence>
<accession>C0W2Z9</accession>
<organism evidence="2 3">
    <name type="scientific">Actinomyces urogenitalis DSM 15434</name>
    <dbReference type="NCBI Taxonomy" id="525246"/>
    <lineage>
        <taxon>Bacteria</taxon>
        <taxon>Bacillati</taxon>
        <taxon>Actinomycetota</taxon>
        <taxon>Actinomycetes</taxon>
        <taxon>Actinomycetales</taxon>
        <taxon>Actinomycetaceae</taxon>
        <taxon>Actinomyces</taxon>
    </lineage>
</organism>
<reference evidence="2 3" key="1">
    <citation type="submission" date="2009-01" db="EMBL/GenBank/DDBJ databases">
        <authorList>
            <person name="Qin X."/>
            <person name="Bachman B."/>
            <person name="Battles P."/>
            <person name="Bell A."/>
            <person name="Bess C."/>
            <person name="Bickham C."/>
            <person name="Chaboub L."/>
            <person name="Chen D."/>
            <person name="Coyle M."/>
            <person name="Deiros D.R."/>
            <person name="Dinh H."/>
            <person name="Forbes L."/>
            <person name="Fowler G."/>
            <person name="Francisco L."/>
            <person name="Fu Q."/>
            <person name="Gubbala S."/>
            <person name="Hale W."/>
            <person name="Han Y."/>
            <person name="Hemphill L."/>
            <person name="Highlander S.K."/>
            <person name="Hirani K."/>
            <person name="Hogues M."/>
            <person name="Jackson L."/>
            <person name="Jakkamsetti A."/>
            <person name="Javaid M."/>
            <person name="Jiang H."/>
            <person name="Korchina V."/>
            <person name="Kovar C."/>
            <person name="Lara F."/>
            <person name="Lee S."/>
            <person name="Mata R."/>
            <person name="Mathew T."/>
            <person name="Moen C."/>
            <person name="Morales K."/>
            <person name="Munidasa M."/>
            <person name="Nazareth L."/>
            <person name="Ngo R."/>
            <person name="Nguyen L."/>
            <person name="Okwuonu G."/>
            <person name="Ongeri F."/>
            <person name="Patil S."/>
            <person name="Petrosino J."/>
            <person name="Pham C."/>
            <person name="Pham P."/>
            <person name="Pu L.-L."/>
            <person name="Puazo M."/>
            <person name="Raj R."/>
            <person name="Reid J."/>
            <person name="Rouhana J."/>
            <person name="Saada N."/>
            <person name="Shang Y."/>
            <person name="Simmons D."/>
            <person name="Thornton R."/>
            <person name="Warren J."/>
            <person name="Weissenberger G."/>
            <person name="Zhang J."/>
            <person name="Zhang L."/>
            <person name="Zhou C."/>
            <person name="Zhu D."/>
            <person name="Muzny D."/>
            <person name="Worley K."/>
            <person name="Gibbs R."/>
        </authorList>
    </citation>
    <scope>NUCLEOTIDE SEQUENCE [LARGE SCALE GENOMIC DNA]</scope>
    <source>
        <strain evidence="2 3">DSM 15434</strain>
    </source>
</reference>
<evidence type="ECO:0000313" key="2">
    <source>
        <dbReference type="EMBL" id="EEH66877.1"/>
    </source>
</evidence>
<dbReference type="Proteomes" id="UP000004778">
    <property type="component" value="Unassembled WGS sequence"/>
</dbReference>
<sequence>PGSSVAGADWCRQRPCRLARARPALPDLHTGLNTVIPSRPRAAGTASARPALPGFARHCQGSPGH</sequence>
<proteinExistence type="predicted"/>
<dbReference type="AlphaFoldDB" id="C0W2Z9"/>
<feature type="non-terminal residue" evidence="2">
    <location>
        <position position="1"/>
    </location>
</feature>
<comment type="caution">
    <text evidence="2">The sequence shown here is derived from an EMBL/GenBank/DDBJ whole genome shotgun (WGS) entry which is preliminary data.</text>
</comment>
<keyword evidence="3" id="KW-1185">Reference proteome</keyword>
<dbReference type="HOGENOM" id="CLU_2836951_0_0_11"/>
<name>C0W2Z9_9ACTO</name>
<dbReference type="EMBL" id="ACFH01000012">
    <property type="protein sequence ID" value="EEH66877.1"/>
    <property type="molecule type" value="Genomic_DNA"/>
</dbReference>
<evidence type="ECO:0000256" key="1">
    <source>
        <dbReference type="SAM" id="MobiDB-lite"/>
    </source>
</evidence>